<proteinExistence type="predicted"/>
<gene>
    <name evidence="2" type="ORF">PHMEG_00013130</name>
</gene>
<dbReference type="PANTHER" id="PTHR33064">
    <property type="entry name" value="POL PROTEIN"/>
    <property type="match status" value="1"/>
</dbReference>
<comment type="caution">
    <text evidence="2">The sequence shown here is derived from an EMBL/GenBank/DDBJ whole genome shotgun (WGS) entry which is preliminary data.</text>
</comment>
<protein>
    <submittedName>
        <fullName evidence="2">Polyprotein</fullName>
    </submittedName>
</protein>
<dbReference type="SUPFAM" id="SSF56672">
    <property type="entry name" value="DNA/RNA polymerases"/>
    <property type="match status" value="1"/>
</dbReference>
<keyword evidence="3" id="KW-1185">Reference proteome</keyword>
<dbReference type="STRING" id="4795.A0A225W717"/>
<dbReference type="Proteomes" id="UP000198211">
    <property type="component" value="Unassembled WGS sequence"/>
</dbReference>
<dbReference type="InterPro" id="IPR051320">
    <property type="entry name" value="Viral_Replic_Matur_Polypro"/>
</dbReference>
<dbReference type="InterPro" id="IPR043502">
    <property type="entry name" value="DNA/RNA_pol_sf"/>
</dbReference>
<dbReference type="EMBL" id="NBNE01001556">
    <property type="protein sequence ID" value="OWZ13523.1"/>
    <property type="molecule type" value="Genomic_DNA"/>
</dbReference>
<dbReference type="OrthoDB" id="1909920at2759"/>
<accession>A0A225W717</accession>
<evidence type="ECO:0000313" key="2">
    <source>
        <dbReference type="EMBL" id="OWZ13523.1"/>
    </source>
</evidence>
<dbReference type="InterPro" id="IPR043128">
    <property type="entry name" value="Rev_trsase/Diguanyl_cyclase"/>
</dbReference>
<dbReference type="Pfam" id="PF17919">
    <property type="entry name" value="RT_RNaseH_2"/>
    <property type="match status" value="1"/>
</dbReference>
<evidence type="ECO:0000313" key="3">
    <source>
        <dbReference type="Proteomes" id="UP000198211"/>
    </source>
</evidence>
<sequence length="236" mass="26554">MELSNAAATLNDGIRRILQYLSDICQSYIDDIYVIPRNRDLQEHLNALDRVFSRLCQRKFFDQLSKCVFCSESIPCLGGIVGREGVKIHPSKVEVIQGWPFHRPDTPAVLPGLRPAICSGFAKDAGPLFDTLKRKEYSLTWTTTLRHHFEQLKCRIGQTPVLAIADFTKDFFVRMNASDFAMGGVLFQKEIRNGEEVERPVAFAGRKFKAAEVNYSIRENVVGDSVCASHLTCLPA</sequence>
<dbReference type="InterPro" id="IPR041577">
    <property type="entry name" value="RT_RNaseH_2"/>
</dbReference>
<feature type="domain" description="Reverse transcriptase/retrotransposon-derived protein RNase H-like" evidence="1">
    <location>
        <begin position="141"/>
        <end position="219"/>
    </location>
</feature>
<reference evidence="3" key="1">
    <citation type="submission" date="2017-03" db="EMBL/GenBank/DDBJ databases">
        <title>Phytopthora megakarya and P. palmivora, two closely related causual agents of cacao black pod achieved similar genome size and gene model numbers by different mechanisms.</title>
        <authorList>
            <person name="Ali S."/>
            <person name="Shao J."/>
            <person name="Larry D.J."/>
            <person name="Kronmiller B."/>
            <person name="Shen D."/>
            <person name="Strem M.D."/>
            <person name="Melnick R.L."/>
            <person name="Guiltinan M.J."/>
            <person name="Tyler B.M."/>
            <person name="Meinhardt L.W."/>
            <person name="Bailey B.A."/>
        </authorList>
    </citation>
    <scope>NUCLEOTIDE SEQUENCE [LARGE SCALE GENOMIC DNA]</scope>
    <source>
        <strain evidence="3">zdho120</strain>
    </source>
</reference>
<organism evidence="2 3">
    <name type="scientific">Phytophthora megakarya</name>
    <dbReference type="NCBI Taxonomy" id="4795"/>
    <lineage>
        <taxon>Eukaryota</taxon>
        <taxon>Sar</taxon>
        <taxon>Stramenopiles</taxon>
        <taxon>Oomycota</taxon>
        <taxon>Peronosporomycetes</taxon>
        <taxon>Peronosporales</taxon>
        <taxon>Peronosporaceae</taxon>
        <taxon>Phytophthora</taxon>
    </lineage>
</organism>
<evidence type="ECO:0000259" key="1">
    <source>
        <dbReference type="Pfam" id="PF17919"/>
    </source>
</evidence>
<dbReference type="Gene3D" id="3.30.70.270">
    <property type="match status" value="1"/>
</dbReference>
<name>A0A225W717_9STRA</name>
<dbReference type="PANTHER" id="PTHR33064:SF37">
    <property type="entry name" value="RIBONUCLEASE H"/>
    <property type="match status" value="1"/>
</dbReference>
<dbReference type="AlphaFoldDB" id="A0A225W717"/>